<dbReference type="Pfam" id="PF20411">
    <property type="entry name" value="DUF6697"/>
    <property type="match status" value="1"/>
</dbReference>
<organism evidence="3 4">
    <name type="scientific">Dentipellis fragilis</name>
    <dbReference type="NCBI Taxonomy" id="205917"/>
    <lineage>
        <taxon>Eukaryota</taxon>
        <taxon>Fungi</taxon>
        <taxon>Dikarya</taxon>
        <taxon>Basidiomycota</taxon>
        <taxon>Agaricomycotina</taxon>
        <taxon>Agaricomycetes</taxon>
        <taxon>Russulales</taxon>
        <taxon>Hericiaceae</taxon>
        <taxon>Dentipellis</taxon>
    </lineage>
</organism>
<dbReference type="PANTHER" id="PTHR23159">
    <property type="entry name" value="CENTROSOMAL PROTEIN 2"/>
    <property type="match status" value="1"/>
</dbReference>
<evidence type="ECO:0000313" key="3">
    <source>
        <dbReference type="EMBL" id="TFY63944.1"/>
    </source>
</evidence>
<feature type="region of interest" description="Disordered" evidence="1">
    <location>
        <begin position="458"/>
        <end position="494"/>
    </location>
</feature>
<feature type="compositionally biased region" description="Low complexity" evidence="1">
    <location>
        <begin position="379"/>
        <end position="400"/>
    </location>
</feature>
<accession>A0A4Y9YNC3</accession>
<name>A0A4Y9YNC3_9AGAM</name>
<dbReference type="OrthoDB" id="3296269at2759"/>
<reference evidence="3 4" key="1">
    <citation type="submission" date="2019-02" db="EMBL/GenBank/DDBJ databases">
        <title>Genome sequencing of the rare red list fungi Dentipellis fragilis.</title>
        <authorList>
            <person name="Buettner E."/>
            <person name="Kellner H."/>
        </authorList>
    </citation>
    <scope>NUCLEOTIDE SEQUENCE [LARGE SCALE GENOMIC DNA]</scope>
    <source>
        <strain evidence="3 4">DSM 105465</strain>
    </source>
</reference>
<keyword evidence="4" id="KW-1185">Reference proteome</keyword>
<sequence length="711" mass="77993">MPSEAGSLEDRYRDTRRDLLVAQRRLASAQEEVSLITDDLQKARAQRDAAERRMRELASQDRTEAEVQALRAEIARLRTQGKELEGERDVLRVENVALRGQMESMRSDVKRETAELRAQAGEERARAKKEVEALKAQLEDEKARAKEENEELKARIEGTAAEAKEGSEALKGLQEQVDALRREKDQWASRLKAKDRRISALEEEVILTISEVPVKKEEGDDATSLRTLSTSDHPELSPTTSQVPQKRPVATEDQVAGSAATNKRVRPNGSAAVERSRRSAALEPGSPTSPNTSLETAVRQPSVAHLNAGPTSLASQSNKPPTVPRVLAAALNTGQPGPSPSTSATSLSQRPLPPSHYPQNNATAVAQPAVSTDPRQRPNTASNAPSTVSSTVTPSSTAPSRPIQSNKPANATDAPPPRPTSRAEPGSSSQNNAPAAPDSPEAVYARAKDQIRQKLAEHGTIRNQVASSSGTQSSVPTPNTAPTVQAQPASQPKEITITIRESLDSRISHLRAYPLPPDSEPDLTLSRSAQKVLAQDWFVPSNCVCQSIIMSYKAGRRGLHDMMWLDPIHQPGFPTGPGKPGTLLSIIPASLVNDLGSVGLWVARGNSDWTYYGHYKVERCTRTLTVSEFQRLNEDTRKFWIDTIFQCRLFHDRERSIHSTSDVQEAKLRIEMELRRGGICIDVLALRCATFNPTLTRLLQETARRKSRRSR</sequence>
<evidence type="ECO:0000313" key="4">
    <source>
        <dbReference type="Proteomes" id="UP000298327"/>
    </source>
</evidence>
<dbReference type="AlphaFoldDB" id="A0A4Y9YNC3"/>
<dbReference type="Proteomes" id="UP000298327">
    <property type="component" value="Unassembled WGS sequence"/>
</dbReference>
<feature type="compositionally biased region" description="Polar residues" evidence="1">
    <location>
        <begin position="461"/>
        <end position="490"/>
    </location>
</feature>
<feature type="domain" description="DUF6697" evidence="2">
    <location>
        <begin position="551"/>
        <end position="701"/>
    </location>
</feature>
<dbReference type="EMBL" id="SEOQ01000392">
    <property type="protein sequence ID" value="TFY63944.1"/>
    <property type="molecule type" value="Genomic_DNA"/>
</dbReference>
<dbReference type="PANTHER" id="PTHR23159:SF31">
    <property type="entry name" value="CENTROSOME-ASSOCIATED PROTEIN CEP250 ISOFORM X1"/>
    <property type="match status" value="1"/>
</dbReference>
<comment type="caution">
    <text evidence="3">The sequence shown here is derived from an EMBL/GenBank/DDBJ whole genome shotgun (WGS) entry which is preliminary data.</text>
</comment>
<proteinExistence type="predicted"/>
<feature type="compositionally biased region" description="Polar residues" evidence="1">
    <location>
        <begin position="309"/>
        <end position="320"/>
    </location>
</feature>
<feature type="region of interest" description="Disordered" evidence="1">
    <location>
        <begin position="208"/>
        <end position="443"/>
    </location>
</feature>
<gene>
    <name evidence="3" type="ORF">EVG20_g6114</name>
</gene>
<feature type="compositionally biased region" description="Basic and acidic residues" evidence="1">
    <location>
        <begin position="139"/>
        <end position="168"/>
    </location>
</feature>
<protein>
    <recommendedName>
        <fullName evidence="2">DUF6697 domain-containing protein</fullName>
    </recommendedName>
</protein>
<feature type="compositionally biased region" description="Polar residues" evidence="1">
    <location>
        <begin position="224"/>
        <end position="244"/>
    </location>
</feature>
<dbReference type="InterPro" id="IPR046520">
    <property type="entry name" value="DUF6697"/>
</dbReference>
<evidence type="ECO:0000256" key="1">
    <source>
        <dbReference type="SAM" id="MobiDB-lite"/>
    </source>
</evidence>
<feature type="compositionally biased region" description="Polar residues" evidence="1">
    <location>
        <begin position="332"/>
        <end position="349"/>
    </location>
</feature>
<feature type="region of interest" description="Disordered" evidence="1">
    <location>
        <begin position="139"/>
        <end position="171"/>
    </location>
</feature>
<evidence type="ECO:0000259" key="2">
    <source>
        <dbReference type="Pfam" id="PF20411"/>
    </source>
</evidence>
<dbReference type="STRING" id="205917.A0A4Y9YNC3"/>
<feature type="compositionally biased region" description="Polar residues" evidence="1">
    <location>
        <begin position="286"/>
        <end position="295"/>
    </location>
</feature>